<evidence type="ECO:0000256" key="5">
    <source>
        <dbReference type="SAM" id="Coils"/>
    </source>
</evidence>
<protein>
    <submittedName>
        <fullName evidence="8">Iron-siderophore ABC transporter substrate-binding protein</fullName>
    </submittedName>
</protein>
<comment type="subcellular location">
    <subcellularLocation>
        <location evidence="1">Cell envelope</location>
    </subcellularLocation>
</comment>
<keyword evidence="9" id="KW-1185">Reference proteome</keyword>
<dbReference type="PROSITE" id="PS51257">
    <property type="entry name" value="PROKAR_LIPOPROTEIN"/>
    <property type="match status" value="1"/>
</dbReference>
<accession>A0ABS0LFR1</accession>
<keyword evidence="5" id="KW-0175">Coiled coil</keyword>
<keyword evidence="3" id="KW-0813">Transport</keyword>
<proteinExistence type="inferred from homology"/>
<comment type="caution">
    <text evidence="8">The sequence shown here is derived from an EMBL/GenBank/DDBJ whole genome shotgun (WGS) entry which is preliminary data.</text>
</comment>
<evidence type="ECO:0000256" key="6">
    <source>
        <dbReference type="SAM" id="SignalP"/>
    </source>
</evidence>
<evidence type="ECO:0000256" key="4">
    <source>
        <dbReference type="ARBA" id="ARBA00022729"/>
    </source>
</evidence>
<feature type="signal peptide" evidence="6">
    <location>
        <begin position="1"/>
        <end position="27"/>
    </location>
</feature>
<evidence type="ECO:0000259" key="7">
    <source>
        <dbReference type="PROSITE" id="PS50983"/>
    </source>
</evidence>
<dbReference type="SUPFAM" id="SSF53807">
    <property type="entry name" value="Helical backbone' metal receptor"/>
    <property type="match status" value="1"/>
</dbReference>
<dbReference type="PANTHER" id="PTHR30532">
    <property type="entry name" value="IRON III DICITRATE-BINDING PERIPLASMIC PROTEIN"/>
    <property type="match status" value="1"/>
</dbReference>
<evidence type="ECO:0000313" key="8">
    <source>
        <dbReference type="EMBL" id="MBG9355375.1"/>
    </source>
</evidence>
<feature type="domain" description="Fe/B12 periplasmic-binding" evidence="7">
    <location>
        <begin position="63"/>
        <end position="326"/>
    </location>
</feature>
<name>A0ABS0LFR1_9CORY</name>
<evidence type="ECO:0000256" key="3">
    <source>
        <dbReference type="ARBA" id="ARBA00022448"/>
    </source>
</evidence>
<evidence type="ECO:0000256" key="1">
    <source>
        <dbReference type="ARBA" id="ARBA00004196"/>
    </source>
</evidence>
<comment type="similarity">
    <text evidence="2">Belongs to the bacterial solute-binding protein 8 family.</text>
</comment>
<dbReference type="PANTHER" id="PTHR30532:SF21">
    <property type="entry name" value="SIDEROPHORE-BINDING LIPOPROTEIN YFIY-RELATED"/>
    <property type="match status" value="1"/>
</dbReference>
<feature type="coiled-coil region" evidence="5">
    <location>
        <begin position="168"/>
        <end position="195"/>
    </location>
</feature>
<dbReference type="CDD" id="cd01146">
    <property type="entry name" value="FhuD"/>
    <property type="match status" value="1"/>
</dbReference>
<keyword evidence="4 6" id="KW-0732">Signal</keyword>
<dbReference type="RefSeq" id="WP_088267882.1">
    <property type="nucleotide sequence ID" value="NZ_CANNXG010000083.1"/>
</dbReference>
<evidence type="ECO:0000313" key="9">
    <source>
        <dbReference type="Proteomes" id="UP000615580"/>
    </source>
</evidence>
<dbReference type="Pfam" id="PF01497">
    <property type="entry name" value="Peripla_BP_2"/>
    <property type="match status" value="1"/>
</dbReference>
<feature type="chain" id="PRO_5045638026" evidence="6">
    <location>
        <begin position="28"/>
        <end position="327"/>
    </location>
</feature>
<evidence type="ECO:0000256" key="2">
    <source>
        <dbReference type="ARBA" id="ARBA00008814"/>
    </source>
</evidence>
<organism evidence="8 9">
    <name type="scientific">Corynebacterium belfantii</name>
    <dbReference type="NCBI Taxonomy" id="2014537"/>
    <lineage>
        <taxon>Bacteria</taxon>
        <taxon>Bacillati</taxon>
        <taxon>Actinomycetota</taxon>
        <taxon>Actinomycetes</taxon>
        <taxon>Mycobacteriales</taxon>
        <taxon>Corynebacteriaceae</taxon>
        <taxon>Corynebacterium</taxon>
    </lineage>
</organism>
<dbReference type="EMBL" id="JADQUG010000086">
    <property type="protein sequence ID" value="MBG9355375.1"/>
    <property type="molecule type" value="Genomic_DNA"/>
</dbReference>
<sequence length="327" mass="35431">MRKLRFSTAIIASTLSISLLAACSSSAEDSAAKNTASSTTATSDTRTIEHAMGTTELSEPIKTVVALDRGLLDPAIALCLNVVGFTEIAGSDGIPEYFGEDGKKCAADAVSVGSLSEPSIEQISSLKPDAILSAKVRHEEIYDQLNKVAPTIFTEKTGGTWKENLKLVGEAVEKKDEATSLIKKYEDRAQRIGDRVREKLGKNPTISVVRFLDAPTRLYKKDTYIGVVMSDLGFKTNEAASGTGFNEEISEEQISLIDADHIFITTYADDEGISERTKEEFKRNPLWDRLEGEVSEVEDGIWMSAVGLYGANAVLDDIAETFGVDAD</sequence>
<dbReference type="InterPro" id="IPR002491">
    <property type="entry name" value="ABC_transptr_periplasmic_BD"/>
</dbReference>
<dbReference type="InterPro" id="IPR051313">
    <property type="entry name" value="Bact_iron-sidero_bind"/>
</dbReference>
<dbReference type="Proteomes" id="UP000615580">
    <property type="component" value="Unassembled WGS sequence"/>
</dbReference>
<dbReference type="Gene3D" id="3.40.50.1980">
    <property type="entry name" value="Nitrogenase molybdenum iron protein domain"/>
    <property type="match status" value="2"/>
</dbReference>
<dbReference type="PROSITE" id="PS50983">
    <property type="entry name" value="FE_B12_PBP"/>
    <property type="match status" value="1"/>
</dbReference>
<reference evidence="8 9" key="1">
    <citation type="journal article" date="2020" name="J. Clin. Microbiol.">
        <title>Assessing the Genetic Diversity of Austrian Corynebacterium diphtheriae Clinical Isolates, 2011-2019.</title>
        <authorList>
            <person name="Schaeffer J."/>
            <person name="Huhulescu S."/>
            <person name="Stoeger A."/>
            <person name="Allerberger F."/>
            <person name="Ruppitsch W."/>
        </authorList>
    </citation>
    <scope>NUCLEOTIDE SEQUENCE [LARGE SCALE GENOMIC DNA]</scope>
    <source>
        <strain evidence="8 9">04-17</strain>
    </source>
</reference>
<gene>
    <name evidence="8" type="ORF">I4J41_12725</name>
</gene>